<keyword evidence="5" id="KW-0408">Iron</keyword>
<evidence type="ECO:0000256" key="3">
    <source>
        <dbReference type="ARBA" id="ARBA00022723"/>
    </source>
</evidence>
<dbReference type="Proteomes" id="UP000027059">
    <property type="component" value="Chromosome"/>
</dbReference>
<evidence type="ECO:0000256" key="1">
    <source>
        <dbReference type="ARBA" id="ARBA00022448"/>
    </source>
</evidence>
<dbReference type="RefSeq" id="WP_023524852.1">
    <property type="nucleotide sequence ID" value="NZ_CP007243.1"/>
</dbReference>
<reference evidence="7" key="1">
    <citation type="submission" date="2014-02" db="EMBL/GenBank/DDBJ databases">
        <title>Complete genome sequence and comparative genomic analysis of the nitrogen-fixing bacterium Leptospirillum ferriphilum YSK.</title>
        <authorList>
            <person name="Guo X."/>
            <person name="Yin H."/>
            <person name="Liang Y."/>
            <person name="Hu Q."/>
            <person name="Ma L."/>
            <person name="Xiao Y."/>
            <person name="Zhang X."/>
            <person name="Qiu G."/>
            <person name="Liu X."/>
        </authorList>
    </citation>
    <scope>NUCLEOTIDE SEQUENCE [LARGE SCALE GENOMIC DNA]</scope>
    <source>
        <strain evidence="7">YSK</strain>
    </source>
</reference>
<keyword evidence="4" id="KW-0249">Electron transport</keyword>
<keyword evidence="2" id="KW-0349">Heme</keyword>
<organism evidence="6 7">
    <name type="scientific">Leptospirillum ferriphilum YSK</name>
    <dbReference type="NCBI Taxonomy" id="1441628"/>
    <lineage>
        <taxon>Bacteria</taxon>
        <taxon>Pseudomonadati</taxon>
        <taxon>Nitrospirota</taxon>
        <taxon>Nitrospiria</taxon>
        <taxon>Nitrospirales</taxon>
        <taxon>Nitrospiraceae</taxon>
        <taxon>Leptospirillum</taxon>
    </lineage>
</organism>
<sequence length="166" mass="17813">MTTRRLLRSIPGALYAGGLLLILGGALSGGGRLLEEHPGFCISCHEMKFYGRTFQTSGASRHHPDCIMCHSGPGVPGAVGAQMTGLHELAVHFFGSPHPARQYVAGVVPNENCIKCHVHGYDRDAHQGVPLRGRACAQCHNHYAEQDFGGQVPFDQPLPGIDNQGH</sequence>
<accession>A0A059XVV1</accession>
<evidence type="ECO:0000256" key="5">
    <source>
        <dbReference type="ARBA" id="ARBA00023004"/>
    </source>
</evidence>
<dbReference type="InterPro" id="IPR036280">
    <property type="entry name" value="Multihaem_cyt_sf"/>
</dbReference>
<evidence type="ECO:0000313" key="7">
    <source>
        <dbReference type="Proteomes" id="UP000027059"/>
    </source>
</evidence>
<dbReference type="Gene3D" id="1.10.3820.10">
    <property type="entry name" value="Di-heme elbow motif domain"/>
    <property type="match status" value="1"/>
</dbReference>
<dbReference type="SUPFAM" id="SSF48695">
    <property type="entry name" value="Multiheme cytochromes"/>
    <property type="match status" value="1"/>
</dbReference>
<name>A0A059XVV1_9BACT</name>
<dbReference type="AlphaFoldDB" id="A0A059XVV1"/>
<keyword evidence="1" id="KW-0813">Transport</keyword>
<dbReference type="InterPro" id="IPR038266">
    <property type="entry name" value="NapC/NirT_cytc_sf"/>
</dbReference>
<dbReference type="HOGENOM" id="CLU_1600667_0_0_0"/>
<dbReference type="EMBL" id="CP007243">
    <property type="protein sequence ID" value="AIA31018.1"/>
    <property type="molecule type" value="Genomic_DNA"/>
</dbReference>
<dbReference type="OrthoDB" id="9791652at2"/>
<protein>
    <submittedName>
        <fullName evidence="6">Cytochrome c, NapC/NirT family</fullName>
    </submittedName>
</protein>
<dbReference type="KEGG" id="lfp:Y981_10550"/>
<evidence type="ECO:0000313" key="6">
    <source>
        <dbReference type="EMBL" id="AIA31018.1"/>
    </source>
</evidence>
<evidence type="ECO:0000256" key="2">
    <source>
        <dbReference type="ARBA" id="ARBA00022617"/>
    </source>
</evidence>
<dbReference type="GO" id="GO:0046872">
    <property type="term" value="F:metal ion binding"/>
    <property type="evidence" value="ECO:0007669"/>
    <property type="project" value="UniProtKB-KW"/>
</dbReference>
<gene>
    <name evidence="6" type="ORF">Y981_10550</name>
</gene>
<keyword evidence="7" id="KW-1185">Reference proteome</keyword>
<evidence type="ECO:0000256" key="4">
    <source>
        <dbReference type="ARBA" id="ARBA00022982"/>
    </source>
</evidence>
<proteinExistence type="predicted"/>
<keyword evidence="3" id="KW-0479">Metal-binding</keyword>
<reference evidence="6 7" key="2">
    <citation type="journal article" date="2015" name="Biomed. Res. Int.">
        <title>Effects of Arsenite Resistance on the Growth and Functional Gene Expression of Leptospirillum ferriphilum and Acidithiobacillus thiooxidans in Pure Culture and Coculture.</title>
        <authorList>
            <person name="Jiang H."/>
            <person name="Liang Y."/>
            <person name="Yin H."/>
            <person name="Xiao Y."/>
            <person name="Guo X."/>
            <person name="Xu Y."/>
            <person name="Hu Q."/>
            <person name="Liu H."/>
            <person name="Liu X."/>
        </authorList>
    </citation>
    <scope>NUCLEOTIDE SEQUENCE [LARGE SCALE GENOMIC DNA]</scope>
    <source>
        <strain evidence="6 7">YSK</strain>
    </source>
</reference>